<keyword evidence="2" id="KW-1185">Reference proteome</keyword>
<accession>A0A0R1WNM1</accession>
<evidence type="ECO:0000313" key="2">
    <source>
        <dbReference type="Proteomes" id="UP000051054"/>
    </source>
</evidence>
<name>A0A0R1WNM1_9LACO</name>
<sequence>MPFFAIIKDIKILNEVKKMNEEQLIQRIQYQSQLQVTELQEVLNKLNGLSTLLNKAMKNGVVVNKQAYNEFADKYNDLVRSVDGDLQRAKIKQAKNMDLLKKD</sequence>
<dbReference type="EMBL" id="AZGD01000042">
    <property type="protein sequence ID" value="KRM19479.1"/>
    <property type="molecule type" value="Genomic_DNA"/>
</dbReference>
<proteinExistence type="predicted"/>
<reference evidence="1 2" key="1">
    <citation type="journal article" date="2015" name="Genome Announc.">
        <title>Expanding the biotechnology potential of lactobacilli through comparative genomics of 213 strains and associated genera.</title>
        <authorList>
            <person name="Sun Z."/>
            <person name="Harris H.M."/>
            <person name="McCann A."/>
            <person name="Guo C."/>
            <person name="Argimon S."/>
            <person name="Zhang W."/>
            <person name="Yang X."/>
            <person name="Jeffery I.B."/>
            <person name="Cooney J.C."/>
            <person name="Kagawa T.F."/>
            <person name="Liu W."/>
            <person name="Song Y."/>
            <person name="Salvetti E."/>
            <person name="Wrobel A."/>
            <person name="Rasinkangas P."/>
            <person name="Parkhill J."/>
            <person name="Rea M.C."/>
            <person name="O'Sullivan O."/>
            <person name="Ritari J."/>
            <person name="Douillard F.P."/>
            <person name="Paul Ross R."/>
            <person name="Yang R."/>
            <person name="Briner A.E."/>
            <person name="Felis G.E."/>
            <person name="de Vos W.M."/>
            <person name="Barrangou R."/>
            <person name="Klaenhammer T.R."/>
            <person name="Caufield P.W."/>
            <person name="Cui Y."/>
            <person name="Zhang H."/>
            <person name="O'Toole P.W."/>
        </authorList>
    </citation>
    <scope>NUCLEOTIDE SEQUENCE [LARGE SCALE GENOMIC DNA]</scope>
    <source>
        <strain evidence="1 2">DSM 18933</strain>
    </source>
</reference>
<comment type="caution">
    <text evidence="1">The sequence shown here is derived from an EMBL/GenBank/DDBJ whole genome shotgun (WGS) entry which is preliminary data.</text>
</comment>
<dbReference type="PATRIC" id="fig|1423755.3.peg.20"/>
<protein>
    <submittedName>
        <fullName evidence="1">Uncharacterized protein</fullName>
    </submittedName>
</protein>
<evidence type="ECO:0000313" key="1">
    <source>
        <dbReference type="EMBL" id="KRM19479.1"/>
    </source>
</evidence>
<dbReference type="AlphaFoldDB" id="A0A0R1WNM1"/>
<dbReference type="Proteomes" id="UP000051054">
    <property type="component" value="Unassembled WGS sequence"/>
</dbReference>
<organism evidence="1 2">
    <name type="scientific">Ligilactobacillus hayakitensis DSM 18933 = JCM 14209</name>
    <dbReference type="NCBI Taxonomy" id="1423755"/>
    <lineage>
        <taxon>Bacteria</taxon>
        <taxon>Bacillati</taxon>
        <taxon>Bacillota</taxon>
        <taxon>Bacilli</taxon>
        <taxon>Lactobacillales</taxon>
        <taxon>Lactobacillaceae</taxon>
        <taxon>Ligilactobacillus</taxon>
    </lineage>
</organism>
<gene>
    <name evidence="1" type="ORF">FC40_GL000019</name>
</gene>